<evidence type="ECO:0000313" key="4">
    <source>
        <dbReference type="Proteomes" id="UP000637720"/>
    </source>
</evidence>
<keyword evidence="1" id="KW-0175">Coiled coil</keyword>
<evidence type="ECO:0000256" key="2">
    <source>
        <dbReference type="SAM" id="MobiDB-lite"/>
    </source>
</evidence>
<dbReference type="AlphaFoldDB" id="A0A8J3BDR6"/>
<evidence type="ECO:0000313" key="3">
    <source>
        <dbReference type="EMBL" id="GGJ96884.1"/>
    </source>
</evidence>
<sequence>MGVHPIWHPLFALHHRIDALIRRCERLEAQFNTAVRLRLLQRQVALLKAELEALKAAPRQIVIEKLENTVGTLTVNTLNGILNVGVAHNATLPVDEQLVVGGKPLADLVNPEAEALPSPHPPTDTPSAWDSPAATSSNGGKRDAQNETTPEGGKR</sequence>
<reference evidence="3" key="1">
    <citation type="journal article" date="2014" name="Int. J. Syst. Evol. Microbiol.">
        <title>Complete genome sequence of Corynebacterium casei LMG S-19264T (=DSM 44701T), isolated from a smear-ripened cheese.</title>
        <authorList>
            <consortium name="US DOE Joint Genome Institute (JGI-PGF)"/>
            <person name="Walter F."/>
            <person name="Albersmeier A."/>
            <person name="Kalinowski J."/>
            <person name="Ruckert C."/>
        </authorList>
    </citation>
    <scope>NUCLEOTIDE SEQUENCE</scope>
    <source>
        <strain evidence="3">JCM 14719</strain>
    </source>
</reference>
<protein>
    <submittedName>
        <fullName evidence="3">Uncharacterized protein</fullName>
    </submittedName>
</protein>
<reference evidence="3" key="2">
    <citation type="submission" date="2020-09" db="EMBL/GenBank/DDBJ databases">
        <authorList>
            <person name="Sun Q."/>
            <person name="Ohkuma M."/>
        </authorList>
    </citation>
    <scope>NUCLEOTIDE SEQUENCE</scope>
    <source>
        <strain evidence="3">JCM 14719</strain>
    </source>
</reference>
<organism evidence="3 4">
    <name type="scientific">Calditerricola satsumensis</name>
    <dbReference type="NCBI Taxonomy" id="373054"/>
    <lineage>
        <taxon>Bacteria</taxon>
        <taxon>Bacillati</taxon>
        <taxon>Bacillota</taxon>
        <taxon>Bacilli</taxon>
        <taxon>Bacillales</taxon>
        <taxon>Bacillaceae</taxon>
        <taxon>Calditerricola</taxon>
    </lineage>
</organism>
<name>A0A8J3BDR6_9BACI</name>
<feature type="region of interest" description="Disordered" evidence="2">
    <location>
        <begin position="110"/>
        <end position="155"/>
    </location>
</feature>
<dbReference type="EMBL" id="BMOF01000011">
    <property type="protein sequence ID" value="GGJ96884.1"/>
    <property type="molecule type" value="Genomic_DNA"/>
</dbReference>
<comment type="caution">
    <text evidence="3">The sequence shown here is derived from an EMBL/GenBank/DDBJ whole genome shotgun (WGS) entry which is preliminary data.</text>
</comment>
<dbReference type="Pfam" id="PF10737">
    <property type="entry name" value="GerPC"/>
    <property type="match status" value="1"/>
</dbReference>
<dbReference type="Proteomes" id="UP000637720">
    <property type="component" value="Unassembled WGS sequence"/>
</dbReference>
<feature type="coiled-coil region" evidence="1">
    <location>
        <begin position="10"/>
        <end position="57"/>
    </location>
</feature>
<gene>
    <name evidence="3" type="ORF">GCM10007043_08340</name>
</gene>
<keyword evidence="4" id="KW-1185">Reference proteome</keyword>
<dbReference type="InterPro" id="IPR019673">
    <property type="entry name" value="Spore_germination_GerPC"/>
</dbReference>
<accession>A0A8J3BDR6</accession>
<proteinExistence type="predicted"/>
<evidence type="ECO:0000256" key="1">
    <source>
        <dbReference type="SAM" id="Coils"/>
    </source>
</evidence>
<feature type="compositionally biased region" description="Polar residues" evidence="2">
    <location>
        <begin position="125"/>
        <end position="139"/>
    </location>
</feature>